<dbReference type="Pfam" id="PF21711">
    <property type="entry name" value="DCTN5"/>
    <property type="match status" value="1"/>
</dbReference>
<sequence>MIRSYRGISPRIAAGCYIDLSAQVLGDVTLGENSSVWMNAVLRGDVNSIRIGANSNVQDCSVLHGQRYLYPVTVGDWVTVGHNATVHGCVVEDACLIGMGVTILNNCRIGEGSIIAAGAVLPEHTVVPPRTLWAGVPGKMRRDLGEEDRKLILMYAQNYLDYTAIYLAEEAGKPLEAAPDLGVSS</sequence>
<dbReference type="RefSeq" id="WP_260795630.1">
    <property type="nucleotide sequence ID" value="NZ_CP093313.1"/>
</dbReference>
<gene>
    <name evidence="1" type="ORF">MOP44_08590</name>
</gene>
<protein>
    <submittedName>
        <fullName evidence="1">Gamma carbonic anhydrase family protein</fullName>
    </submittedName>
</protein>
<organism evidence="1 2">
    <name type="scientific">Occallatibacter riparius</name>
    <dbReference type="NCBI Taxonomy" id="1002689"/>
    <lineage>
        <taxon>Bacteria</taxon>
        <taxon>Pseudomonadati</taxon>
        <taxon>Acidobacteriota</taxon>
        <taxon>Terriglobia</taxon>
        <taxon>Terriglobales</taxon>
        <taxon>Acidobacteriaceae</taxon>
        <taxon>Occallatibacter</taxon>
    </lineage>
</organism>
<dbReference type="CDD" id="cd04645">
    <property type="entry name" value="LbH_gamma_CA_like"/>
    <property type="match status" value="1"/>
</dbReference>
<dbReference type="InterPro" id="IPR050484">
    <property type="entry name" value="Transf_Hexapept/Carb_Anhydrase"/>
</dbReference>
<evidence type="ECO:0000313" key="2">
    <source>
        <dbReference type="Proteomes" id="UP001059380"/>
    </source>
</evidence>
<name>A0A9J7BSY5_9BACT</name>
<dbReference type="InterPro" id="IPR011004">
    <property type="entry name" value="Trimer_LpxA-like_sf"/>
</dbReference>
<dbReference type="PANTHER" id="PTHR13061">
    <property type="entry name" value="DYNACTIN SUBUNIT P25"/>
    <property type="match status" value="1"/>
</dbReference>
<reference evidence="1" key="1">
    <citation type="submission" date="2021-04" db="EMBL/GenBank/DDBJ databases">
        <title>Phylogenetic analysis of Acidobacteriaceae.</title>
        <authorList>
            <person name="Qiu L."/>
            <person name="Zhang Q."/>
        </authorList>
    </citation>
    <scope>NUCLEOTIDE SEQUENCE</scope>
    <source>
        <strain evidence="1">DSM 25168</strain>
    </source>
</reference>
<dbReference type="SUPFAM" id="SSF51161">
    <property type="entry name" value="Trimeric LpxA-like enzymes"/>
    <property type="match status" value="1"/>
</dbReference>
<dbReference type="InterPro" id="IPR047324">
    <property type="entry name" value="LbH_gamma_CA-like"/>
</dbReference>
<dbReference type="KEGG" id="orp:MOP44_08590"/>
<dbReference type="Proteomes" id="UP001059380">
    <property type="component" value="Chromosome"/>
</dbReference>
<dbReference type="PANTHER" id="PTHR13061:SF29">
    <property type="entry name" value="GAMMA CARBONIC ANHYDRASE-LIKE 1, MITOCHONDRIAL-RELATED"/>
    <property type="match status" value="1"/>
</dbReference>
<dbReference type="EMBL" id="CP093313">
    <property type="protein sequence ID" value="UWZ85988.1"/>
    <property type="molecule type" value="Genomic_DNA"/>
</dbReference>
<keyword evidence="2" id="KW-1185">Reference proteome</keyword>
<accession>A0A9J7BSY5</accession>
<proteinExistence type="predicted"/>
<dbReference type="Gene3D" id="2.160.10.10">
    <property type="entry name" value="Hexapeptide repeat proteins"/>
    <property type="match status" value="1"/>
</dbReference>
<evidence type="ECO:0000313" key="1">
    <source>
        <dbReference type="EMBL" id="UWZ85988.1"/>
    </source>
</evidence>
<dbReference type="AlphaFoldDB" id="A0A9J7BSY5"/>